<evidence type="ECO:0000256" key="9">
    <source>
        <dbReference type="ARBA" id="ARBA00023163"/>
    </source>
</evidence>
<keyword evidence="9" id="KW-0804">Transcription</keyword>
<dbReference type="PROSITE" id="PS00518">
    <property type="entry name" value="ZF_RING_1"/>
    <property type="match status" value="1"/>
</dbReference>
<evidence type="ECO:0000256" key="8">
    <source>
        <dbReference type="ARBA" id="ARBA00023015"/>
    </source>
</evidence>
<dbReference type="PANTHER" id="PTHR46077">
    <property type="entry name" value="E3 UBIQUITIN-PROTEIN LIGASE TOPORS"/>
    <property type="match status" value="1"/>
</dbReference>
<dbReference type="Gene3D" id="3.30.40.10">
    <property type="entry name" value="Zinc/RING finger domain, C3HC4 (zinc finger)"/>
    <property type="match status" value="1"/>
</dbReference>
<evidence type="ECO:0000256" key="10">
    <source>
        <dbReference type="PROSITE-ProRule" id="PRU00175"/>
    </source>
</evidence>
<dbReference type="PANTHER" id="PTHR46077:SF1">
    <property type="entry name" value="TOP1 BINDING ARGININE_SERINE RICH PROTEIN, E3 UBIQUITIN LIGASE"/>
    <property type="match status" value="1"/>
</dbReference>
<dbReference type="InterPro" id="IPR013083">
    <property type="entry name" value="Znf_RING/FYVE/PHD"/>
</dbReference>
<keyword evidence="8" id="KW-0805">Transcription regulation</keyword>
<sequence length="188" mass="20602">MEEEHRTSIENNSVPPECGTNDEHLLEEALDSECPICLGTFDDVSYIEPCKHRFCFLCIETWIQVNGSCPMCRQHIRNVIMCEPDGRNGNVPLTVNMANDEVPLPDVAGNPAVGEILNSVPEAPLPEVGDGPAINLALLEEGLARDSTTETNENRRWRFKCTSTLIFGACSVITLIAVAVGFSVMHGF</sequence>
<feature type="transmembrane region" description="Helical" evidence="12">
    <location>
        <begin position="165"/>
        <end position="185"/>
    </location>
</feature>
<keyword evidence="6" id="KW-0833">Ubl conjugation pathway</keyword>
<reference evidence="14" key="1">
    <citation type="submission" date="2009-11" db="EMBL/GenBank/DDBJ databases">
        <authorList>
            <consortium name="US DOE Joint Genome Institute (JGI-PGF)"/>
            <person name="Ottilar R."/>
            <person name="Schmutz J."/>
            <person name="Salamov A."/>
            <person name="Cheng J.F."/>
            <person name="Lucas S."/>
            <person name="Pitluck S."/>
            <person name="Gundlach H."/>
            <person name="Guo Y."/>
            <person name="Haberer G."/>
            <person name="Nasrallah J."/>
            <person name="Mayer K.F.X."/>
            <person name="van de Peer Y."/>
            <person name="Weigel D."/>
            <person name="Grigoriev I.V."/>
        </authorList>
    </citation>
    <scope>NUCLEOTIDE SEQUENCE</scope>
    <source>
        <strain evidence="14">Nigerian</strain>
    </source>
</reference>
<comment type="catalytic activity">
    <reaction evidence="1">
        <text>S-ubiquitinyl-[E2 ubiquitin-conjugating enzyme]-L-cysteine + [acceptor protein]-L-lysine = [E2 ubiquitin-conjugating enzyme]-L-cysteine + N(6)-ubiquitinyl-[acceptor protein]-L-lysine.</text>
        <dbReference type="EC" id="2.3.2.27"/>
    </reaction>
</comment>
<keyword evidence="7" id="KW-0862">Zinc</keyword>
<evidence type="ECO:0000256" key="12">
    <source>
        <dbReference type="SAM" id="Phobius"/>
    </source>
</evidence>
<dbReference type="SUPFAM" id="SSF57850">
    <property type="entry name" value="RING/U-box"/>
    <property type="match status" value="1"/>
</dbReference>
<reference evidence="14" key="3">
    <citation type="submission" date="2016-05" db="EMBL/GenBank/DDBJ databases">
        <title>WGS assembly of Xenopus tropicalis.</title>
        <authorList>
            <person name="Sessions A."/>
            <person name="Jenkins J."/>
            <person name="Mitros T."/>
            <person name="Lyons J.T."/>
            <person name="Dichmann D.S."/>
            <person name="Robert J."/>
            <person name="Harland R.M."/>
            <person name="Rokhsar D.S."/>
        </authorList>
    </citation>
    <scope>NUCLEOTIDE SEQUENCE</scope>
    <source>
        <strain evidence="14">Nigerian</strain>
    </source>
</reference>
<dbReference type="GO" id="GO:0061630">
    <property type="term" value="F:ubiquitin protein ligase activity"/>
    <property type="evidence" value="ECO:0007669"/>
    <property type="project" value="UniProtKB-EC"/>
</dbReference>
<dbReference type="EMBL" id="KV465562">
    <property type="protein sequence ID" value="OCA13621.1"/>
    <property type="molecule type" value="Genomic_DNA"/>
</dbReference>
<keyword evidence="12" id="KW-1133">Transmembrane helix</keyword>
<evidence type="ECO:0000256" key="5">
    <source>
        <dbReference type="ARBA" id="ARBA00022771"/>
    </source>
</evidence>
<dbReference type="Pfam" id="PF00097">
    <property type="entry name" value="zf-C3HC4"/>
    <property type="match status" value="1"/>
</dbReference>
<evidence type="ECO:0000313" key="14">
    <source>
        <dbReference type="EMBL" id="OCA13621.1"/>
    </source>
</evidence>
<dbReference type="GO" id="GO:0008270">
    <property type="term" value="F:zinc ion binding"/>
    <property type="evidence" value="ECO:0007669"/>
    <property type="project" value="UniProtKB-KW"/>
</dbReference>
<dbReference type="PROSITE" id="PS50089">
    <property type="entry name" value="ZF_RING_2"/>
    <property type="match status" value="1"/>
</dbReference>
<dbReference type="EC" id="2.3.2.27" evidence="2"/>
<organism evidence="14">
    <name type="scientific">Xenopus tropicalis</name>
    <name type="common">Western clawed frog</name>
    <name type="synonym">Silurana tropicalis</name>
    <dbReference type="NCBI Taxonomy" id="8364"/>
    <lineage>
        <taxon>Eukaryota</taxon>
        <taxon>Metazoa</taxon>
        <taxon>Chordata</taxon>
        <taxon>Craniata</taxon>
        <taxon>Vertebrata</taxon>
        <taxon>Euteleostomi</taxon>
        <taxon>Amphibia</taxon>
        <taxon>Batrachia</taxon>
        <taxon>Anura</taxon>
        <taxon>Pipoidea</taxon>
        <taxon>Pipidae</taxon>
        <taxon>Xenopodinae</taxon>
        <taxon>Xenopus</taxon>
        <taxon>Silurana</taxon>
    </lineage>
</organism>
<keyword evidence="4" id="KW-0479">Metal-binding</keyword>
<evidence type="ECO:0000256" key="4">
    <source>
        <dbReference type="ARBA" id="ARBA00022723"/>
    </source>
</evidence>
<evidence type="ECO:0000256" key="2">
    <source>
        <dbReference type="ARBA" id="ARBA00012483"/>
    </source>
</evidence>
<protein>
    <recommendedName>
        <fullName evidence="2">RING-type E3 ubiquitin transferase</fullName>
        <ecNumber evidence="2">2.3.2.27</ecNumber>
    </recommendedName>
</protein>
<dbReference type="InterPro" id="IPR017907">
    <property type="entry name" value="Znf_RING_CS"/>
</dbReference>
<proteinExistence type="predicted"/>
<feature type="domain" description="RING-type" evidence="13">
    <location>
        <begin position="34"/>
        <end position="73"/>
    </location>
</feature>
<evidence type="ECO:0000256" key="7">
    <source>
        <dbReference type="ARBA" id="ARBA00022833"/>
    </source>
</evidence>
<evidence type="ECO:0000259" key="13">
    <source>
        <dbReference type="PROSITE" id="PS50089"/>
    </source>
</evidence>
<dbReference type="AlphaFoldDB" id="A0A1B8XSJ5"/>
<keyword evidence="5 10" id="KW-0863">Zinc-finger</keyword>
<evidence type="ECO:0000256" key="3">
    <source>
        <dbReference type="ARBA" id="ARBA00022679"/>
    </source>
</evidence>
<dbReference type="InterPro" id="IPR001841">
    <property type="entry name" value="Znf_RING"/>
</dbReference>
<keyword evidence="12" id="KW-0472">Membrane</keyword>
<evidence type="ECO:0000256" key="1">
    <source>
        <dbReference type="ARBA" id="ARBA00000900"/>
    </source>
</evidence>
<name>A0A1B8XSJ5_XENTR</name>
<dbReference type="SMART" id="SM00184">
    <property type="entry name" value="RING"/>
    <property type="match status" value="1"/>
</dbReference>
<gene>
    <name evidence="14" type="ORF">XENTR_v90030212mg</name>
</gene>
<keyword evidence="12" id="KW-0812">Transmembrane</keyword>
<feature type="region of interest" description="Disordered" evidence="11">
    <location>
        <begin position="1"/>
        <end position="20"/>
    </location>
</feature>
<keyword evidence="3" id="KW-0808">Transferase</keyword>
<evidence type="ECO:0000256" key="6">
    <source>
        <dbReference type="ARBA" id="ARBA00022786"/>
    </source>
</evidence>
<dbReference type="InterPro" id="IPR018957">
    <property type="entry name" value="Znf_C3HC4_RING-type"/>
</dbReference>
<accession>A0A1B8XSJ5</accession>
<reference evidence="14" key="2">
    <citation type="journal article" date="2010" name="Science">
        <title>The genome of the Western clawed frog Xenopus tropicalis.</title>
        <authorList>
            <person name="Hellsten U."/>
            <person name="Harland R.M."/>
            <person name="Gilchrist M.J."/>
            <person name="Hendrix D."/>
            <person name="Jurka J."/>
            <person name="Kapitonov V."/>
            <person name="Ovcharenko I."/>
            <person name="Putnam N.H."/>
            <person name="Shu S."/>
            <person name="Taher L."/>
            <person name="Blitz I.L."/>
            <person name="Blumberg B."/>
            <person name="Dichmann D.S."/>
            <person name="Dubchak I."/>
            <person name="Amaya E."/>
            <person name="Detter J.C."/>
            <person name="Fletcher R."/>
            <person name="Gerhard D.S."/>
            <person name="Goodstein D."/>
            <person name="Graves T."/>
            <person name="Grigoriev I.V."/>
            <person name="Grimwood J."/>
            <person name="Kawashima T."/>
            <person name="Lindquist E."/>
            <person name="Lucas S.M."/>
            <person name="Mead P.E."/>
            <person name="Mitros T."/>
            <person name="Ogino H."/>
            <person name="Ohta Y."/>
            <person name="Poliakov A.V."/>
            <person name="Pollet N."/>
            <person name="Robert J."/>
            <person name="Salamov A."/>
            <person name="Sater A.K."/>
            <person name="Schmutz J."/>
            <person name="Terry A."/>
            <person name="Vize P.D."/>
            <person name="Warren W.C."/>
            <person name="Wells D."/>
            <person name="Wills A."/>
            <person name="Wilson R.K."/>
            <person name="Zimmerman L.B."/>
            <person name="Zorn A.M."/>
            <person name="Grainger R."/>
            <person name="Grammer T."/>
            <person name="Khokha M.K."/>
            <person name="Richardson P.M."/>
            <person name="Rokhsar D.S."/>
        </authorList>
    </citation>
    <scope>NUCLEOTIDE SEQUENCE [LARGE SCALE GENOMIC DNA]</scope>
    <source>
        <strain evidence="14">Nigerian</strain>
    </source>
</reference>
<evidence type="ECO:0000256" key="11">
    <source>
        <dbReference type="SAM" id="MobiDB-lite"/>
    </source>
</evidence>